<gene>
    <name evidence="2" type="ORF">CLV93_104298</name>
</gene>
<dbReference type="OrthoDB" id="9773828at2"/>
<name>A0A2P8CEG9_9BACT</name>
<dbReference type="Pfam" id="PF00248">
    <property type="entry name" value="Aldo_ket_red"/>
    <property type="match status" value="1"/>
</dbReference>
<dbReference type="RefSeq" id="WP_106542155.1">
    <property type="nucleotide sequence ID" value="NZ_BLAU01000001.1"/>
</dbReference>
<dbReference type="InterPro" id="IPR006311">
    <property type="entry name" value="TAT_signal"/>
</dbReference>
<evidence type="ECO:0000313" key="3">
    <source>
        <dbReference type="Proteomes" id="UP000240621"/>
    </source>
</evidence>
<accession>A0A2P8CEG9</accession>
<dbReference type="Gene3D" id="3.20.20.100">
    <property type="entry name" value="NADP-dependent oxidoreductase domain"/>
    <property type="match status" value="1"/>
</dbReference>
<dbReference type="PANTHER" id="PTHR43312">
    <property type="entry name" value="D-THREO-ALDOSE 1-DEHYDROGENASE"/>
    <property type="match status" value="1"/>
</dbReference>
<dbReference type="EMBL" id="PYGC01000004">
    <property type="protein sequence ID" value="PSK83368.1"/>
    <property type="molecule type" value="Genomic_DNA"/>
</dbReference>
<dbReference type="PANTHER" id="PTHR43312:SF1">
    <property type="entry name" value="NADP-DEPENDENT OXIDOREDUCTASE DOMAIN-CONTAINING PROTEIN"/>
    <property type="match status" value="1"/>
</dbReference>
<evidence type="ECO:0000259" key="1">
    <source>
        <dbReference type="Pfam" id="PF00248"/>
    </source>
</evidence>
<proteinExistence type="predicted"/>
<organism evidence="2 3">
    <name type="scientific">Prolixibacter denitrificans</name>
    <dbReference type="NCBI Taxonomy" id="1541063"/>
    <lineage>
        <taxon>Bacteria</taxon>
        <taxon>Pseudomonadati</taxon>
        <taxon>Bacteroidota</taxon>
        <taxon>Bacteroidia</taxon>
        <taxon>Marinilabiliales</taxon>
        <taxon>Prolixibacteraceae</taxon>
        <taxon>Prolixibacter</taxon>
    </lineage>
</organism>
<dbReference type="AlphaFoldDB" id="A0A2P8CEG9"/>
<reference evidence="2 3" key="1">
    <citation type="submission" date="2018-03" db="EMBL/GenBank/DDBJ databases">
        <title>Genomic Encyclopedia of Archaeal and Bacterial Type Strains, Phase II (KMG-II): from individual species to whole genera.</title>
        <authorList>
            <person name="Goeker M."/>
        </authorList>
    </citation>
    <scope>NUCLEOTIDE SEQUENCE [LARGE SCALE GENOMIC DNA]</scope>
    <source>
        <strain evidence="2 3">DSM 27267</strain>
    </source>
</reference>
<dbReference type="InterPro" id="IPR036812">
    <property type="entry name" value="NAD(P)_OxRdtase_dom_sf"/>
</dbReference>
<dbReference type="InterPro" id="IPR023210">
    <property type="entry name" value="NADP_OxRdtase_dom"/>
</dbReference>
<protein>
    <submittedName>
        <fullName evidence="2">Aryl-alcohol dehydrogenase-like predicted oxidoreductase</fullName>
    </submittedName>
</protein>
<dbReference type="PROSITE" id="PS51318">
    <property type="entry name" value="TAT"/>
    <property type="match status" value="1"/>
</dbReference>
<sequence>MMAAKSTKNISRRRFIRTSATAAFGISMIPYISRGSLAVENPMKRVFGRTGFEVTTLGLGGQASIQWTPSDVDPVAIILKAHKLGVNYYDTSNVYGPSQMNYGKAFRKLDMVPGLPGYRERARRNIFLTSKTHLRYAKGGDNVEGVRSGTNGPDGSKTLDDVRRSLSQMFGDGKGNYPKGAYLDMVLIHSLSTWQELDAVYEGLDHPDPNAERIGALAALRDVRDGTNLTGLNPKEERLIRHIGFSGHYDAALMMAMIQRDKYELLDGMLVAINANDKLNFNMQNNVIPVAAAKNMGVIAMKVFADGAMYTKPATWSNKPEHVVRTVGSASLPSTPLVQYSLTTPGIHTAIIGIGHISDEHRDCQLTQNLASAQVEPDSLSASDREKIEKMANVVKNGETNYFQMNHKPLSAPREVALQQQIEGSTRKAVLTWQTAYAGASPLDRYEIWRDGEKVGQMPFRPQTTMEPFVYEDVVEDNAAHSYIMKSVDKHGESASSEAVTMQAV</sequence>
<dbReference type="SUPFAM" id="SSF51430">
    <property type="entry name" value="NAD(P)-linked oxidoreductase"/>
    <property type="match status" value="1"/>
</dbReference>
<feature type="domain" description="NADP-dependent oxidoreductase" evidence="1">
    <location>
        <begin position="57"/>
        <end position="312"/>
    </location>
</feature>
<evidence type="ECO:0000313" key="2">
    <source>
        <dbReference type="EMBL" id="PSK83368.1"/>
    </source>
</evidence>
<dbReference type="Proteomes" id="UP000240621">
    <property type="component" value="Unassembled WGS sequence"/>
</dbReference>
<dbReference type="InterPro" id="IPR053135">
    <property type="entry name" value="AKR2_Oxidoreductase"/>
</dbReference>
<comment type="caution">
    <text evidence="2">The sequence shown here is derived from an EMBL/GenBank/DDBJ whole genome shotgun (WGS) entry which is preliminary data.</text>
</comment>